<reference evidence="3 4" key="1">
    <citation type="submission" date="2024-02" db="EMBL/GenBank/DDBJ databases">
        <title>Herpetosiphon gulosus NBRC 112829.</title>
        <authorList>
            <person name="Ichikawa N."/>
            <person name="Katano-Makiyama Y."/>
            <person name="Hidaka K."/>
        </authorList>
    </citation>
    <scope>NUCLEOTIDE SEQUENCE [LARGE SCALE GENOMIC DNA]</scope>
    <source>
        <strain evidence="3 4">NBRC 112829</strain>
    </source>
</reference>
<feature type="region of interest" description="Disordered" evidence="1">
    <location>
        <begin position="28"/>
        <end position="59"/>
    </location>
</feature>
<evidence type="ECO:0000256" key="2">
    <source>
        <dbReference type="SAM" id="Phobius"/>
    </source>
</evidence>
<comment type="caution">
    <text evidence="3">The sequence shown here is derived from an EMBL/GenBank/DDBJ whole genome shotgun (WGS) entry which is preliminary data.</text>
</comment>
<feature type="region of interest" description="Disordered" evidence="1">
    <location>
        <begin position="73"/>
        <end position="133"/>
    </location>
</feature>
<sequence length="133" mass="14359">MELIIFFGFVMFAIVMVVSTIINRGKSQCRSNGQHRRHYNQHNPAFHQHNHNHSDDLTTGIGIATGIHVSQSWDSNNDSSWSNDSSSSFDSGSWSNNDSGSSWSSGDSGGSWSSDSSSSSSSDSFSGDSSGSW</sequence>
<protein>
    <submittedName>
        <fullName evidence="3">Uncharacterized protein</fullName>
    </submittedName>
</protein>
<organism evidence="3 4">
    <name type="scientific">Herpetosiphon gulosus</name>
    <dbReference type="NCBI Taxonomy" id="1973496"/>
    <lineage>
        <taxon>Bacteria</taxon>
        <taxon>Bacillati</taxon>
        <taxon>Chloroflexota</taxon>
        <taxon>Chloroflexia</taxon>
        <taxon>Herpetosiphonales</taxon>
        <taxon>Herpetosiphonaceae</taxon>
        <taxon>Herpetosiphon</taxon>
    </lineage>
</organism>
<keyword evidence="4" id="KW-1185">Reference proteome</keyword>
<evidence type="ECO:0000256" key="1">
    <source>
        <dbReference type="SAM" id="MobiDB-lite"/>
    </source>
</evidence>
<feature type="transmembrane region" description="Helical" evidence="2">
    <location>
        <begin position="6"/>
        <end position="22"/>
    </location>
</feature>
<gene>
    <name evidence="3" type="ORF">Hgul01_03444</name>
</gene>
<accession>A0ABP9X2I7</accession>
<proteinExistence type="predicted"/>
<keyword evidence="2" id="KW-0812">Transmembrane</keyword>
<keyword evidence="2" id="KW-0472">Membrane</keyword>
<keyword evidence="2" id="KW-1133">Transmembrane helix</keyword>
<evidence type="ECO:0000313" key="3">
    <source>
        <dbReference type="EMBL" id="GAA5529632.1"/>
    </source>
</evidence>
<evidence type="ECO:0000313" key="4">
    <source>
        <dbReference type="Proteomes" id="UP001428290"/>
    </source>
</evidence>
<dbReference type="EMBL" id="BAABRU010000012">
    <property type="protein sequence ID" value="GAA5529632.1"/>
    <property type="molecule type" value="Genomic_DNA"/>
</dbReference>
<dbReference type="Proteomes" id="UP001428290">
    <property type="component" value="Unassembled WGS sequence"/>
</dbReference>
<name>A0ABP9X2I7_9CHLR</name>